<name>A0ABR3ZYQ2_9LECA</name>
<feature type="coiled-coil region" evidence="1">
    <location>
        <begin position="15"/>
        <end position="49"/>
    </location>
</feature>
<evidence type="ECO:0000313" key="4">
    <source>
        <dbReference type="Proteomes" id="UP001590950"/>
    </source>
</evidence>
<dbReference type="Proteomes" id="UP001590950">
    <property type="component" value="Unassembled WGS sequence"/>
</dbReference>
<organism evidence="3 4">
    <name type="scientific">Stereocaulon virgatum</name>
    <dbReference type="NCBI Taxonomy" id="373712"/>
    <lineage>
        <taxon>Eukaryota</taxon>
        <taxon>Fungi</taxon>
        <taxon>Dikarya</taxon>
        <taxon>Ascomycota</taxon>
        <taxon>Pezizomycotina</taxon>
        <taxon>Lecanoromycetes</taxon>
        <taxon>OSLEUM clade</taxon>
        <taxon>Lecanoromycetidae</taxon>
        <taxon>Lecanorales</taxon>
        <taxon>Lecanorineae</taxon>
        <taxon>Stereocaulaceae</taxon>
        <taxon>Stereocaulon</taxon>
    </lineage>
</organism>
<evidence type="ECO:0000256" key="2">
    <source>
        <dbReference type="SAM" id="MobiDB-lite"/>
    </source>
</evidence>
<sequence>MGKETALEEMAAVEMTQCKAVVQAAETDKQVLQQEVQTLQCTLDLLRHTMSQSGDDFLNRIQLNLNLPTGAETEQPKGPLGWCNNFGQAENR</sequence>
<protein>
    <submittedName>
        <fullName evidence="3">Uncharacterized protein</fullName>
    </submittedName>
</protein>
<proteinExistence type="predicted"/>
<feature type="region of interest" description="Disordered" evidence="2">
    <location>
        <begin position="70"/>
        <end position="92"/>
    </location>
</feature>
<dbReference type="EMBL" id="JBEFKJ010000043">
    <property type="protein sequence ID" value="KAL2037202.1"/>
    <property type="molecule type" value="Genomic_DNA"/>
</dbReference>
<comment type="caution">
    <text evidence="3">The sequence shown here is derived from an EMBL/GenBank/DDBJ whole genome shotgun (WGS) entry which is preliminary data.</text>
</comment>
<accession>A0ABR3ZYQ2</accession>
<evidence type="ECO:0000256" key="1">
    <source>
        <dbReference type="SAM" id="Coils"/>
    </source>
</evidence>
<keyword evidence="1" id="KW-0175">Coiled coil</keyword>
<reference evidence="3 4" key="1">
    <citation type="submission" date="2024-09" db="EMBL/GenBank/DDBJ databases">
        <title>Rethinking Asexuality: The Enigmatic Case of Functional Sexual Genes in Lepraria (Stereocaulaceae).</title>
        <authorList>
            <person name="Doellman M."/>
            <person name="Sun Y."/>
            <person name="Barcenas-Pena A."/>
            <person name="Lumbsch H.T."/>
            <person name="Grewe F."/>
        </authorList>
    </citation>
    <scope>NUCLEOTIDE SEQUENCE [LARGE SCALE GENOMIC DNA]</scope>
    <source>
        <strain evidence="3 4">Mercado 3170</strain>
    </source>
</reference>
<evidence type="ECO:0000313" key="3">
    <source>
        <dbReference type="EMBL" id="KAL2037202.1"/>
    </source>
</evidence>
<keyword evidence="4" id="KW-1185">Reference proteome</keyword>
<gene>
    <name evidence="3" type="ORF">N7G274_010065</name>
</gene>